<dbReference type="EMBL" id="JAINUF010000004">
    <property type="protein sequence ID" value="KAJ8362975.1"/>
    <property type="molecule type" value="Genomic_DNA"/>
</dbReference>
<dbReference type="Proteomes" id="UP001152622">
    <property type="component" value="Chromosome 4"/>
</dbReference>
<feature type="non-terminal residue" evidence="2">
    <location>
        <position position="1"/>
    </location>
</feature>
<name>A0A9Q1J278_SYNKA</name>
<feature type="compositionally biased region" description="Basic residues" evidence="1">
    <location>
        <begin position="22"/>
        <end position="33"/>
    </location>
</feature>
<sequence length="118" mass="13843">VGTAAGWTELRRVRYACHKRERRQVKPKWKHSVKQTEGDTPSLKQGGKHGRRESNMTRRERVKHGKRTGRERNVTKALCSFFGQGWIGFWIPYISHHSILLKKMEIPSCIECKHVFCE</sequence>
<proteinExistence type="predicted"/>
<accession>A0A9Q1J278</accession>
<dbReference type="AlphaFoldDB" id="A0A9Q1J278"/>
<protein>
    <submittedName>
        <fullName evidence="2">Uncharacterized protein</fullName>
    </submittedName>
</protein>
<organism evidence="2 3">
    <name type="scientific">Synaphobranchus kaupii</name>
    <name type="common">Kaup's arrowtooth eel</name>
    <dbReference type="NCBI Taxonomy" id="118154"/>
    <lineage>
        <taxon>Eukaryota</taxon>
        <taxon>Metazoa</taxon>
        <taxon>Chordata</taxon>
        <taxon>Craniata</taxon>
        <taxon>Vertebrata</taxon>
        <taxon>Euteleostomi</taxon>
        <taxon>Actinopterygii</taxon>
        <taxon>Neopterygii</taxon>
        <taxon>Teleostei</taxon>
        <taxon>Anguilliformes</taxon>
        <taxon>Synaphobranchidae</taxon>
        <taxon>Synaphobranchus</taxon>
    </lineage>
</organism>
<comment type="caution">
    <text evidence="2">The sequence shown here is derived from an EMBL/GenBank/DDBJ whole genome shotgun (WGS) entry which is preliminary data.</text>
</comment>
<gene>
    <name evidence="2" type="ORF">SKAU_G00118060</name>
</gene>
<evidence type="ECO:0000313" key="3">
    <source>
        <dbReference type="Proteomes" id="UP001152622"/>
    </source>
</evidence>
<evidence type="ECO:0000256" key="1">
    <source>
        <dbReference type="SAM" id="MobiDB-lite"/>
    </source>
</evidence>
<evidence type="ECO:0000313" key="2">
    <source>
        <dbReference type="EMBL" id="KAJ8362975.1"/>
    </source>
</evidence>
<reference evidence="2" key="1">
    <citation type="journal article" date="2023" name="Science">
        <title>Genome structures resolve the early diversification of teleost fishes.</title>
        <authorList>
            <person name="Parey E."/>
            <person name="Louis A."/>
            <person name="Montfort J."/>
            <person name="Bouchez O."/>
            <person name="Roques C."/>
            <person name="Iampietro C."/>
            <person name="Lluch J."/>
            <person name="Castinel A."/>
            <person name="Donnadieu C."/>
            <person name="Desvignes T."/>
            <person name="Floi Bucao C."/>
            <person name="Jouanno E."/>
            <person name="Wen M."/>
            <person name="Mejri S."/>
            <person name="Dirks R."/>
            <person name="Jansen H."/>
            <person name="Henkel C."/>
            <person name="Chen W.J."/>
            <person name="Zahm M."/>
            <person name="Cabau C."/>
            <person name="Klopp C."/>
            <person name="Thompson A.W."/>
            <person name="Robinson-Rechavi M."/>
            <person name="Braasch I."/>
            <person name="Lecointre G."/>
            <person name="Bobe J."/>
            <person name="Postlethwait J.H."/>
            <person name="Berthelot C."/>
            <person name="Roest Crollius H."/>
            <person name="Guiguen Y."/>
        </authorList>
    </citation>
    <scope>NUCLEOTIDE SEQUENCE</scope>
    <source>
        <strain evidence="2">WJC10195</strain>
    </source>
</reference>
<keyword evidence="3" id="KW-1185">Reference proteome</keyword>
<feature type="region of interest" description="Disordered" evidence="1">
    <location>
        <begin position="22"/>
        <end position="69"/>
    </location>
</feature>